<dbReference type="Proteomes" id="UP000516437">
    <property type="component" value="Chromosome 7"/>
</dbReference>
<dbReference type="EMBL" id="RXIC02000025">
    <property type="protein sequence ID" value="KAB1208128.1"/>
    <property type="molecule type" value="Genomic_DNA"/>
</dbReference>
<sequence>MNYRAWNHRCWLVSYMTREHVLNELKTSRKWAGLHIADNCCFHYRREKVPTQDLVKDDGLGPVPTDLVEVLGQPKYLLHAQDLSEGGGQAYSRPVVGAVNVDLSDSPGRCLGADHPSLPVVAMTPTTLSGVVGKGSGNSPTPEIAVDFGAILTRLSSGLLEMPGKCFSEIDEVDLSVRKLQCGLLSGEVSFVLDGAISRRVEESCVAERDRAALDFSPGALLGGLEVGEFLRGCLRVWFVLRAHSDQI</sequence>
<evidence type="ECO:0000313" key="1">
    <source>
        <dbReference type="EMBL" id="KAB1208128.1"/>
    </source>
</evidence>
<accession>A0A6A1V5P1</accession>
<keyword evidence="3" id="KW-1185">Reference proteome</keyword>
<evidence type="ECO:0000313" key="3">
    <source>
        <dbReference type="Proteomes" id="UP000516437"/>
    </source>
</evidence>
<evidence type="ECO:0000313" key="2">
    <source>
        <dbReference type="EMBL" id="KAB1208139.1"/>
    </source>
</evidence>
<dbReference type="PANTHER" id="PTHR11129:SF10">
    <property type="entry name" value="PROTEIN PRENYLYLTRANSFERASE SUPERFAMILY PROTEIN"/>
    <property type="match status" value="1"/>
</dbReference>
<comment type="caution">
    <text evidence="2">The sequence shown here is derived from an EMBL/GenBank/DDBJ whole genome shotgun (WGS) entry which is preliminary data.</text>
</comment>
<dbReference type="OrthoDB" id="1924260at2759"/>
<organism evidence="2 3">
    <name type="scientific">Morella rubra</name>
    <name type="common">Chinese bayberry</name>
    <dbReference type="NCBI Taxonomy" id="262757"/>
    <lineage>
        <taxon>Eukaryota</taxon>
        <taxon>Viridiplantae</taxon>
        <taxon>Streptophyta</taxon>
        <taxon>Embryophyta</taxon>
        <taxon>Tracheophyta</taxon>
        <taxon>Spermatophyta</taxon>
        <taxon>Magnoliopsida</taxon>
        <taxon>eudicotyledons</taxon>
        <taxon>Gunneridae</taxon>
        <taxon>Pentapetalae</taxon>
        <taxon>rosids</taxon>
        <taxon>fabids</taxon>
        <taxon>Fagales</taxon>
        <taxon>Myricaceae</taxon>
        <taxon>Morella</taxon>
    </lineage>
</organism>
<dbReference type="GO" id="GO:0004660">
    <property type="term" value="F:protein farnesyltransferase activity"/>
    <property type="evidence" value="ECO:0007669"/>
    <property type="project" value="TreeGrafter"/>
</dbReference>
<dbReference type="PANTHER" id="PTHR11129">
    <property type="entry name" value="PROTEIN FARNESYLTRANSFERASE ALPHA SUBUNIT/RAB GERANYLGERANYL TRANSFERASE ALPHA SUBUNIT"/>
    <property type="match status" value="1"/>
</dbReference>
<proteinExistence type="predicted"/>
<dbReference type="EMBL" id="RXIC02000025">
    <property type="protein sequence ID" value="KAB1208139.1"/>
    <property type="molecule type" value="Genomic_DNA"/>
</dbReference>
<keyword evidence="2" id="KW-0808">Transferase</keyword>
<name>A0A6A1V5P1_9ROSI</name>
<dbReference type="GO" id="GO:0004662">
    <property type="term" value="F:CAAX-protein geranylgeranyltransferase activity"/>
    <property type="evidence" value="ECO:0007669"/>
    <property type="project" value="TreeGrafter"/>
</dbReference>
<reference evidence="2" key="1">
    <citation type="submission" date="2018-07" db="EMBL/GenBank/DDBJ databases">
        <authorList>
            <person name="Gao Z.-S."/>
            <person name="Jia H.-M."/>
            <person name="Jia H.-J."/>
            <person name="Cai Q.-L."/>
            <person name="Wang Y."/>
            <person name="Zhao H.-B."/>
        </authorList>
    </citation>
    <scope>NUCLEOTIDE SEQUENCE</scope>
    <source>
        <tissue evidence="2">Leaves</tissue>
    </source>
</reference>
<dbReference type="Gene3D" id="1.25.40.120">
    <property type="entry name" value="Protein prenylyltransferase"/>
    <property type="match status" value="1"/>
</dbReference>
<gene>
    <name evidence="2" type="ORF">CJ030_MR7G013004</name>
    <name evidence="1" type="ORF">CJ030_MR7G013015</name>
</gene>
<dbReference type="GO" id="GO:0005953">
    <property type="term" value="C:CAAX-protein geranylgeranyltransferase complex"/>
    <property type="evidence" value="ECO:0007669"/>
    <property type="project" value="TreeGrafter"/>
</dbReference>
<reference evidence="2" key="3">
    <citation type="submission" date="2019-09" db="EMBL/GenBank/DDBJ databases">
        <authorList>
            <person name="Gao Z."/>
        </authorList>
    </citation>
    <scope>NUCLEOTIDE SEQUENCE</scope>
    <source>
        <tissue evidence="2">Leaves</tissue>
    </source>
</reference>
<protein>
    <submittedName>
        <fullName evidence="2">Protein prenyltransferase alpha subunit repeat-containing protein 1</fullName>
    </submittedName>
</protein>
<dbReference type="AlphaFoldDB" id="A0A6A1V5P1"/>
<dbReference type="GO" id="GO:0005965">
    <property type="term" value="C:protein farnesyltransferase complex"/>
    <property type="evidence" value="ECO:0007669"/>
    <property type="project" value="TreeGrafter"/>
</dbReference>
<reference evidence="2 3" key="2">
    <citation type="journal article" date="2019" name="Plant Biotechnol. J.">
        <title>The red bayberry genome and genetic basis of sex determination.</title>
        <authorList>
            <person name="Jia H.M."/>
            <person name="Jia H.J."/>
            <person name="Cai Q.L."/>
            <person name="Wang Y."/>
            <person name="Zhao H.B."/>
            <person name="Yang W.F."/>
            <person name="Wang G.Y."/>
            <person name="Li Y.H."/>
            <person name="Zhan D.L."/>
            <person name="Shen Y.T."/>
            <person name="Niu Q.F."/>
            <person name="Chang L."/>
            <person name="Qiu J."/>
            <person name="Zhao L."/>
            <person name="Xie H.B."/>
            <person name="Fu W.Y."/>
            <person name="Jin J."/>
            <person name="Li X.W."/>
            <person name="Jiao Y."/>
            <person name="Zhou C.C."/>
            <person name="Tu T."/>
            <person name="Chai C.Y."/>
            <person name="Gao J.L."/>
            <person name="Fan L.J."/>
            <person name="van de Weg E."/>
            <person name="Wang J.Y."/>
            <person name="Gao Z.S."/>
        </authorList>
    </citation>
    <scope>NUCLEOTIDE SEQUENCE [LARGE SCALE GENOMIC DNA]</scope>
    <source>
        <tissue evidence="2">Leaves</tissue>
    </source>
</reference>
<dbReference type="SUPFAM" id="SSF48439">
    <property type="entry name" value="Protein prenylyltransferase"/>
    <property type="match status" value="1"/>
</dbReference>